<dbReference type="InterPro" id="IPR001245">
    <property type="entry name" value="Ser-Thr/Tyr_kinase_cat_dom"/>
</dbReference>
<evidence type="ECO:0000259" key="1">
    <source>
        <dbReference type="PROSITE" id="PS50011"/>
    </source>
</evidence>
<dbReference type="PROSITE" id="PS00108">
    <property type="entry name" value="PROTEIN_KINASE_ST"/>
    <property type="match status" value="1"/>
</dbReference>
<dbReference type="Pfam" id="PF07714">
    <property type="entry name" value="PK_Tyr_Ser-Thr"/>
    <property type="match status" value="1"/>
</dbReference>
<dbReference type="InterPro" id="IPR051681">
    <property type="entry name" value="Ser/Thr_Kinases-Pseudokinases"/>
</dbReference>
<dbReference type="SUPFAM" id="SSF56112">
    <property type="entry name" value="Protein kinase-like (PK-like)"/>
    <property type="match status" value="1"/>
</dbReference>
<dbReference type="OrthoDB" id="346907at2759"/>
<dbReference type="AlphaFoldDB" id="A0A0C3FV11"/>
<accession>A0A0C3FV11</accession>
<reference evidence="2 3" key="1">
    <citation type="submission" date="2014-04" db="EMBL/GenBank/DDBJ databases">
        <authorList>
            <consortium name="DOE Joint Genome Institute"/>
            <person name="Kuo A."/>
            <person name="Tarkka M."/>
            <person name="Buscot F."/>
            <person name="Kohler A."/>
            <person name="Nagy L.G."/>
            <person name="Floudas D."/>
            <person name="Copeland A."/>
            <person name="Barry K.W."/>
            <person name="Cichocki N."/>
            <person name="Veneault-Fourrey C."/>
            <person name="LaButti K."/>
            <person name="Lindquist E.A."/>
            <person name="Lipzen A."/>
            <person name="Lundell T."/>
            <person name="Morin E."/>
            <person name="Murat C."/>
            <person name="Sun H."/>
            <person name="Tunlid A."/>
            <person name="Henrissat B."/>
            <person name="Grigoriev I.V."/>
            <person name="Hibbett D.S."/>
            <person name="Martin F."/>
            <person name="Nordberg H.P."/>
            <person name="Cantor M.N."/>
            <person name="Hua S.X."/>
        </authorList>
    </citation>
    <scope>NUCLEOTIDE SEQUENCE [LARGE SCALE GENOMIC DNA]</scope>
    <source>
        <strain evidence="2 3">F 1598</strain>
    </source>
</reference>
<evidence type="ECO:0000313" key="2">
    <source>
        <dbReference type="EMBL" id="KIM83289.1"/>
    </source>
</evidence>
<dbReference type="Gene3D" id="1.10.510.10">
    <property type="entry name" value="Transferase(Phosphotransferase) domain 1"/>
    <property type="match status" value="1"/>
</dbReference>
<name>A0A0C3FV11_PILCF</name>
<dbReference type="HOGENOM" id="CLU_000288_7_18_1"/>
<dbReference type="GO" id="GO:0005524">
    <property type="term" value="F:ATP binding"/>
    <property type="evidence" value="ECO:0007669"/>
    <property type="project" value="InterPro"/>
</dbReference>
<dbReference type="PROSITE" id="PS51257">
    <property type="entry name" value="PROKAR_LIPOPROTEIN"/>
    <property type="match status" value="1"/>
</dbReference>
<dbReference type="EMBL" id="KN832991">
    <property type="protein sequence ID" value="KIM83289.1"/>
    <property type="molecule type" value="Genomic_DNA"/>
</dbReference>
<protein>
    <recommendedName>
        <fullName evidence="1">Protein kinase domain-containing protein</fullName>
    </recommendedName>
</protein>
<organism evidence="2 3">
    <name type="scientific">Piloderma croceum (strain F 1598)</name>
    <dbReference type="NCBI Taxonomy" id="765440"/>
    <lineage>
        <taxon>Eukaryota</taxon>
        <taxon>Fungi</taxon>
        <taxon>Dikarya</taxon>
        <taxon>Basidiomycota</taxon>
        <taxon>Agaricomycotina</taxon>
        <taxon>Agaricomycetes</taxon>
        <taxon>Agaricomycetidae</taxon>
        <taxon>Atheliales</taxon>
        <taxon>Atheliaceae</taxon>
        <taxon>Piloderma</taxon>
    </lineage>
</organism>
<keyword evidence="3" id="KW-1185">Reference proteome</keyword>
<gene>
    <name evidence="2" type="ORF">PILCRDRAFT_69432</name>
</gene>
<dbReference type="InParanoid" id="A0A0C3FV11"/>
<dbReference type="Proteomes" id="UP000054166">
    <property type="component" value="Unassembled WGS sequence"/>
</dbReference>
<dbReference type="InterPro" id="IPR011009">
    <property type="entry name" value="Kinase-like_dom_sf"/>
</dbReference>
<dbReference type="InterPro" id="IPR000719">
    <property type="entry name" value="Prot_kinase_dom"/>
</dbReference>
<dbReference type="SMART" id="SM00220">
    <property type="entry name" value="S_TKc"/>
    <property type="match status" value="1"/>
</dbReference>
<dbReference type="InterPro" id="IPR008271">
    <property type="entry name" value="Ser/Thr_kinase_AS"/>
</dbReference>
<dbReference type="PANTHER" id="PTHR44329">
    <property type="entry name" value="SERINE/THREONINE-PROTEIN KINASE TNNI3K-RELATED"/>
    <property type="match status" value="1"/>
</dbReference>
<dbReference type="STRING" id="765440.A0A0C3FV11"/>
<evidence type="ECO:0000313" key="3">
    <source>
        <dbReference type="Proteomes" id="UP000054166"/>
    </source>
</evidence>
<proteinExistence type="predicted"/>
<dbReference type="GO" id="GO:0004674">
    <property type="term" value="F:protein serine/threonine kinase activity"/>
    <property type="evidence" value="ECO:0007669"/>
    <property type="project" value="TreeGrafter"/>
</dbReference>
<feature type="domain" description="Protein kinase" evidence="1">
    <location>
        <begin position="56"/>
        <end position="332"/>
    </location>
</feature>
<dbReference type="PANTHER" id="PTHR44329:SF214">
    <property type="entry name" value="PROTEIN KINASE DOMAIN-CONTAINING PROTEIN"/>
    <property type="match status" value="1"/>
</dbReference>
<reference evidence="3" key="2">
    <citation type="submission" date="2015-01" db="EMBL/GenBank/DDBJ databases">
        <title>Evolutionary Origins and Diversification of the Mycorrhizal Mutualists.</title>
        <authorList>
            <consortium name="DOE Joint Genome Institute"/>
            <consortium name="Mycorrhizal Genomics Consortium"/>
            <person name="Kohler A."/>
            <person name="Kuo A."/>
            <person name="Nagy L.G."/>
            <person name="Floudas D."/>
            <person name="Copeland A."/>
            <person name="Barry K.W."/>
            <person name="Cichocki N."/>
            <person name="Veneault-Fourrey C."/>
            <person name="LaButti K."/>
            <person name="Lindquist E.A."/>
            <person name="Lipzen A."/>
            <person name="Lundell T."/>
            <person name="Morin E."/>
            <person name="Murat C."/>
            <person name="Riley R."/>
            <person name="Ohm R."/>
            <person name="Sun H."/>
            <person name="Tunlid A."/>
            <person name="Henrissat B."/>
            <person name="Grigoriev I.V."/>
            <person name="Hibbett D.S."/>
            <person name="Martin F."/>
        </authorList>
    </citation>
    <scope>NUCLEOTIDE SEQUENCE [LARGE SCALE GENOMIC DNA]</scope>
    <source>
        <strain evidence="3">F 1598</strain>
    </source>
</reference>
<dbReference type="PROSITE" id="PS50011">
    <property type="entry name" value="PROTEIN_KINASE_DOM"/>
    <property type="match status" value="1"/>
</dbReference>
<sequence>MARRGIEAQSLLNLLQGCLDLPLDPSVRRRHVGAVINLSRASGLYPECMILKGVELVGGDAVAGGGYGDVWKGSLQGELLAVKVVKVYQKSDVVKLLKEFSCEAVIWRQLRHPNILPFYGVYHLTDNSTRVCLVSPWMENGNVVDFLKQVPDTNCVSLMHDIAAGLQYLHELKPCIIHGDLKGLNILITPARRACLADFGLATARDSKPITMPSLSTNGMAGTMRWQAPELLNPDPNEGNGASSMASDVYAFGCVCYEMFSGEMPMHELRDFGVILAVMQGRRPQRPSHDLCRIRGLDDDIWDLIENCWAGRPSERPSASQIKARLCSLPNFPLDLRPTDTFDVFLPWRILGSQPRHPFSDLTFSPEDANQI</sequence>